<comment type="subcellular location">
    <subcellularLocation>
        <location evidence="1">Cell membrane</location>
        <topology evidence="1">Peripheral membrane protein</topology>
    </subcellularLocation>
</comment>
<dbReference type="InterPro" id="IPR050095">
    <property type="entry name" value="ECF_ABC_transporter_ATP-bd"/>
</dbReference>
<gene>
    <name evidence="12" type="ORF">N869_02420</name>
</gene>
<evidence type="ECO:0000256" key="5">
    <source>
        <dbReference type="ARBA" id="ARBA00022737"/>
    </source>
</evidence>
<keyword evidence="5" id="KW-0677">Repeat</keyword>
<keyword evidence="13" id="KW-1185">Reference proteome</keyword>
<dbReference type="GO" id="GO:0042626">
    <property type="term" value="F:ATPase-coupled transmembrane transporter activity"/>
    <property type="evidence" value="ECO:0007669"/>
    <property type="project" value="TreeGrafter"/>
</dbReference>
<dbReference type="SUPFAM" id="SSF52540">
    <property type="entry name" value="P-loop containing nucleoside triphosphate hydrolases"/>
    <property type="match status" value="1"/>
</dbReference>
<comment type="caution">
    <text evidence="12">The sequence shown here is derived from an EMBL/GenBank/DDBJ whole genome shotgun (WGS) entry which is preliminary data.</text>
</comment>
<dbReference type="GO" id="GO:0016887">
    <property type="term" value="F:ATP hydrolysis activity"/>
    <property type="evidence" value="ECO:0007669"/>
    <property type="project" value="InterPro"/>
</dbReference>
<keyword evidence="6" id="KW-0547">Nucleotide-binding</keyword>
<evidence type="ECO:0000256" key="2">
    <source>
        <dbReference type="ARBA" id="ARBA00005417"/>
    </source>
</evidence>
<feature type="non-terminal residue" evidence="12">
    <location>
        <position position="267"/>
    </location>
</feature>
<dbReference type="InterPro" id="IPR017871">
    <property type="entry name" value="ABC_transporter-like_CS"/>
</dbReference>
<evidence type="ECO:0000313" key="12">
    <source>
        <dbReference type="EMBL" id="KGM08362.1"/>
    </source>
</evidence>
<evidence type="ECO:0000256" key="1">
    <source>
        <dbReference type="ARBA" id="ARBA00004202"/>
    </source>
</evidence>
<sequence length="267" mass="28519">MIRFEDVTVTYPGAGGPTLRAVDLAVEEGELALVVGPTGSGKSTLLQAATGLVPHFSGGVLTGRVTVDGRDTRTHLPRDLADLVGVVLQDPAAGFVTDTVEDELAYGMEQLGLPSSTMRRRVEEVLDLLGLAPLRDRPLADLSGGERQRVAIGSVLTSHPRVLVLDEPTSALDPAAAEEVLAALTRLVHDLGLTVLLAEHRLERVVQYADRMVVVDAQGDVRDGAPADLLRTSPVAPPVVELGRHLGWDPLPLSVRDARRRARSLRE</sequence>
<dbReference type="FunFam" id="3.40.50.300:FF:000760">
    <property type="entry name" value="Cobalt ABC transporter ATP-binding protein"/>
    <property type="match status" value="1"/>
</dbReference>
<dbReference type="GO" id="GO:0005524">
    <property type="term" value="F:ATP binding"/>
    <property type="evidence" value="ECO:0007669"/>
    <property type="project" value="UniProtKB-KW"/>
</dbReference>
<evidence type="ECO:0000259" key="11">
    <source>
        <dbReference type="PROSITE" id="PS50893"/>
    </source>
</evidence>
<evidence type="ECO:0000256" key="6">
    <source>
        <dbReference type="ARBA" id="ARBA00022741"/>
    </source>
</evidence>
<dbReference type="PANTHER" id="PTHR43553">
    <property type="entry name" value="HEAVY METAL TRANSPORTER"/>
    <property type="match status" value="1"/>
</dbReference>
<evidence type="ECO:0000256" key="4">
    <source>
        <dbReference type="ARBA" id="ARBA00022475"/>
    </source>
</evidence>
<keyword evidence="7 12" id="KW-0067">ATP-binding</keyword>
<dbReference type="SMART" id="SM00382">
    <property type="entry name" value="AAA"/>
    <property type="match status" value="1"/>
</dbReference>
<dbReference type="AlphaFoldDB" id="A0A0A0BL11"/>
<dbReference type="CDD" id="cd03225">
    <property type="entry name" value="ABC_cobalt_CbiO_domain1"/>
    <property type="match status" value="1"/>
</dbReference>
<evidence type="ECO:0000313" key="13">
    <source>
        <dbReference type="Proteomes" id="UP000054314"/>
    </source>
</evidence>
<dbReference type="InterPro" id="IPR015856">
    <property type="entry name" value="ABC_transpr_CbiO/EcfA_su"/>
</dbReference>
<evidence type="ECO:0000256" key="9">
    <source>
        <dbReference type="ARBA" id="ARBA00023136"/>
    </source>
</evidence>
<feature type="domain" description="ABC transporter" evidence="11">
    <location>
        <begin position="2"/>
        <end position="242"/>
    </location>
</feature>
<dbReference type="GO" id="GO:0043190">
    <property type="term" value="C:ATP-binding cassette (ABC) transporter complex"/>
    <property type="evidence" value="ECO:0007669"/>
    <property type="project" value="TreeGrafter"/>
</dbReference>
<name>A0A0A0BL11_9CELL</name>
<protein>
    <submittedName>
        <fullName evidence="12">Cobalt ABC transporter ATP-binding protein</fullName>
    </submittedName>
</protein>
<reference evidence="12 13" key="1">
    <citation type="submission" date="2013-08" db="EMBL/GenBank/DDBJ databases">
        <title>Genome sequencing of Cellulomonas bogoriensis 69B4.</title>
        <authorList>
            <person name="Chen F."/>
            <person name="Li Y."/>
            <person name="Wang G."/>
        </authorList>
    </citation>
    <scope>NUCLEOTIDE SEQUENCE [LARGE SCALE GENOMIC DNA]</scope>
    <source>
        <strain evidence="12 13">69B4</strain>
    </source>
</reference>
<keyword evidence="3" id="KW-0813">Transport</keyword>
<proteinExistence type="inferred from homology"/>
<evidence type="ECO:0000256" key="10">
    <source>
        <dbReference type="ARBA" id="ARBA00025157"/>
    </source>
</evidence>
<dbReference type="OrthoDB" id="501320at2"/>
<dbReference type="EMBL" id="AXCZ01000380">
    <property type="protein sequence ID" value="KGM08362.1"/>
    <property type="molecule type" value="Genomic_DNA"/>
</dbReference>
<dbReference type="Pfam" id="PF00005">
    <property type="entry name" value="ABC_tran"/>
    <property type="match status" value="1"/>
</dbReference>
<dbReference type="PROSITE" id="PS50893">
    <property type="entry name" value="ABC_TRANSPORTER_2"/>
    <property type="match status" value="1"/>
</dbReference>
<evidence type="ECO:0000256" key="8">
    <source>
        <dbReference type="ARBA" id="ARBA00022967"/>
    </source>
</evidence>
<dbReference type="InterPro" id="IPR003593">
    <property type="entry name" value="AAA+_ATPase"/>
</dbReference>
<keyword evidence="9" id="KW-0472">Membrane</keyword>
<organism evidence="12 13">
    <name type="scientific">Cellulomonas bogoriensis 69B4 = DSM 16987</name>
    <dbReference type="NCBI Taxonomy" id="1386082"/>
    <lineage>
        <taxon>Bacteria</taxon>
        <taxon>Bacillati</taxon>
        <taxon>Actinomycetota</taxon>
        <taxon>Actinomycetes</taxon>
        <taxon>Micrococcales</taxon>
        <taxon>Cellulomonadaceae</taxon>
        <taxon>Cellulomonas</taxon>
    </lineage>
</organism>
<accession>A0A0A0BL11</accession>
<evidence type="ECO:0000256" key="3">
    <source>
        <dbReference type="ARBA" id="ARBA00022448"/>
    </source>
</evidence>
<dbReference type="InterPro" id="IPR003439">
    <property type="entry name" value="ABC_transporter-like_ATP-bd"/>
</dbReference>
<keyword evidence="8" id="KW-1278">Translocase</keyword>
<dbReference type="PROSITE" id="PS00211">
    <property type="entry name" value="ABC_TRANSPORTER_1"/>
    <property type="match status" value="1"/>
</dbReference>
<comment type="similarity">
    <text evidence="2">Belongs to the ABC transporter superfamily.</text>
</comment>
<evidence type="ECO:0000256" key="7">
    <source>
        <dbReference type="ARBA" id="ARBA00022840"/>
    </source>
</evidence>
<dbReference type="RefSeq" id="WP_035063196.1">
    <property type="nucleotide sequence ID" value="NZ_AXCZ01000380.1"/>
</dbReference>
<dbReference type="Gene3D" id="3.40.50.300">
    <property type="entry name" value="P-loop containing nucleotide triphosphate hydrolases"/>
    <property type="match status" value="1"/>
</dbReference>
<dbReference type="Proteomes" id="UP000054314">
    <property type="component" value="Unassembled WGS sequence"/>
</dbReference>
<keyword evidence="4" id="KW-1003">Cell membrane</keyword>
<dbReference type="PANTHER" id="PTHR43553:SF24">
    <property type="entry name" value="ENERGY-COUPLING FACTOR TRANSPORTER ATP-BINDING PROTEIN ECFA1"/>
    <property type="match status" value="1"/>
</dbReference>
<dbReference type="InterPro" id="IPR027417">
    <property type="entry name" value="P-loop_NTPase"/>
</dbReference>
<comment type="function">
    <text evidence="10">Probably part of an ABC transporter complex. Responsible for energy coupling to the transport system.</text>
</comment>